<reference evidence="1 2" key="1">
    <citation type="submission" date="2014-11" db="EMBL/GenBank/DDBJ databases">
        <authorList>
            <person name="Zhu J."/>
            <person name="Qi W."/>
            <person name="Song R."/>
        </authorList>
    </citation>
    <scope>NUCLEOTIDE SEQUENCE [LARGE SCALE GENOMIC DNA]</scope>
</reference>
<dbReference type="InParanoid" id="A0A0G4ERC5"/>
<evidence type="ECO:0008006" key="3">
    <source>
        <dbReference type="Google" id="ProtNLM"/>
    </source>
</evidence>
<dbReference type="AlphaFoldDB" id="A0A0G4ERC5"/>
<sequence length="264" mass="29166">MEKDLSPLRVLTTSKKSEELTGVLYEQGVIFDGSKLIMLLERDEKVVVDYPCYVTAASHGAKVTHEVKWAGHEVHVRPSHLTDKTMVVIDASTPGFRFFPMPLPEHRVIYTKDGLAVVMRTVTATGASSSMLSGDVKVKKVSSTALPYRVCNRFELDRTDNRLQASSDQAAADVSLKEKSAAWSYLYVRGDDSVMRITLASKQHIELHSGVLIAWTNEIGFHFKGGLCCRRVVSGVEGPGVVWIASPRISRPFVRTTTAVDPVF</sequence>
<keyword evidence="2" id="KW-1185">Reference proteome</keyword>
<dbReference type="VEuPathDB" id="CryptoDB:Vbra_4099"/>
<organism evidence="1 2">
    <name type="scientific">Vitrella brassicaformis (strain CCMP3155)</name>
    <dbReference type="NCBI Taxonomy" id="1169540"/>
    <lineage>
        <taxon>Eukaryota</taxon>
        <taxon>Sar</taxon>
        <taxon>Alveolata</taxon>
        <taxon>Colpodellida</taxon>
        <taxon>Vitrellaceae</taxon>
        <taxon>Vitrella</taxon>
    </lineage>
</organism>
<proteinExistence type="predicted"/>
<dbReference type="Proteomes" id="UP000041254">
    <property type="component" value="Unassembled WGS sequence"/>
</dbReference>
<dbReference type="OMA" id="WIASPRI"/>
<name>A0A0G4ERC5_VITBC</name>
<gene>
    <name evidence="1" type="ORF">Vbra_4099</name>
</gene>
<evidence type="ECO:0000313" key="2">
    <source>
        <dbReference type="Proteomes" id="UP000041254"/>
    </source>
</evidence>
<dbReference type="EMBL" id="CDMY01000293">
    <property type="protein sequence ID" value="CEL99979.1"/>
    <property type="molecule type" value="Genomic_DNA"/>
</dbReference>
<accession>A0A0G4ERC5</accession>
<protein>
    <recommendedName>
        <fullName evidence="3">Altered inheritance of mitochondria protein 24, mitochondrial</fullName>
    </recommendedName>
</protein>
<evidence type="ECO:0000313" key="1">
    <source>
        <dbReference type="EMBL" id="CEL99979.1"/>
    </source>
</evidence>